<keyword evidence="3" id="KW-0862">Zinc</keyword>
<evidence type="ECO:0000313" key="4">
    <source>
        <dbReference type="Proteomes" id="UP000095285"/>
    </source>
</evidence>
<reference evidence="4" key="1">
    <citation type="submission" date="2012-04" db="EMBL/GenBank/DDBJ databases">
        <title>The Genome Sequence of Loa loa.</title>
        <authorList>
            <consortium name="The Broad Institute Genome Sequencing Platform"/>
            <consortium name="Broad Institute Genome Sequencing Center for Infectious Disease"/>
            <person name="Nutman T.B."/>
            <person name="Fink D.L."/>
            <person name="Russ C."/>
            <person name="Young S."/>
            <person name="Zeng Q."/>
            <person name="Gargeya S."/>
            <person name="Alvarado L."/>
            <person name="Berlin A."/>
            <person name="Chapman S.B."/>
            <person name="Chen Z."/>
            <person name="Freedman E."/>
            <person name="Gellesch M."/>
            <person name="Goldberg J."/>
            <person name="Griggs A."/>
            <person name="Gujja S."/>
            <person name="Heilman E.R."/>
            <person name="Heiman D."/>
            <person name="Howarth C."/>
            <person name="Mehta T."/>
            <person name="Neiman D."/>
            <person name="Pearson M."/>
            <person name="Roberts A."/>
            <person name="Saif S."/>
            <person name="Shea T."/>
            <person name="Shenoy N."/>
            <person name="Sisk P."/>
            <person name="Stolte C."/>
            <person name="Sykes S."/>
            <person name="White J."/>
            <person name="Yandava C."/>
            <person name="Haas B."/>
            <person name="Henn M.R."/>
            <person name="Nusbaum C."/>
            <person name="Birren B."/>
        </authorList>
    </citation>
    <scope>NUCLEOTIDE SEQUENCE [LARGE SCALE GENOMIC DNA]</scope>
</reference>
<dbReference type="WBParaSite" id="EN70_3499">
    <property type="protein sequence ID" value="EN70_3499"/>
    <property type="gene ID" value="EN70_3499"/>
</dbReference>
<reference evidence="5" key="2">
    <citation type="submission" date="2016-11" db="UniProtKB">
        <authorList>
            <consortium name="WormBaseParasite"/>
        </authorList>
    </citation>
    <scope>IDENTIFICATION</scope>
</reference>
<dbReference type="Proteomes" id="UP000095285">
    <property type="component" value="Unassembled WGS sequence"/>
</dbReference>
<sequence length="168" mass="18550">MSENRKSTACANGCHSATDAHVFMNINDAKLSGSDYELPAMPTMQECDGICGEIYSIDQLTKFPCLHVLCGMCLNECSLVERDGKFLCPMRECKYLSSIAIRMHQSAAIFSDRNSDDKRNNPAETSSVWHIHKLKFHDSNSSSVAPVAKLHASKLSESESDEEGVNND</sequence>
<protein>
    <submittedName>
        <fullName evidence="5">RING-type domain-containing protein</fullName>
    </submittedName>
</protein>
<organism evidence="4 5">
    <name type="scientific">Loa loa</name>
    <name type="common">Eye worm</name>
    <name type="synonym">Filaria loa</name>
    <dbReference type="NCBI Taxonomy" id="7209"/>
    <lineage>
        <taxon>Eukaryota</taxon>
        <taxon>Metazoa</taxon>
        <taxon>Ecdysozoa</taxon>
        <taxon>Nematoda</taxon>
        <taxon>Chromadorea</taxon>
        <taxon>Rhabditida</taxon>
        <taxon>Spirurina</taxon>
        <taxon>Spiruromorpha</taxon>
        <taxon>Filarioidea</taxon>
        <taxon>Onchocercidae</taxon>
        <taxon>Loa</taxon>
    </lineage>
</organism>
<evidence type="ECO:0000256" key="3">
    <source>
        <dbReference type="ARBA" id="ARBA00022833"/>
    </source>
</evidence>
<keyword evidence="1" id="KW-0479">Metal-binding</keyword>
<keyword evidence="4" id="KW-1185">Reference proteome</keyword>
<proteinExistence type="predicted"/>
<dbReference type="PROSITE" id="PS00518">
    <property type="entry name" value="ZF_RING_1"/>
    <property type="match status" value="1"/>
</dbReference>
<accession>A0A1I7VK97</accession>
<name>A0A1I7VK97_LOALO</name>
<keyword evidence="2" id="KW-0863">Zinc-finger</keyword>
<dbReference type="GO" id="GO:0008270">
    <property type="term" value="F:zinc ion binding"/>
    <property type="evidence" value="ECO:0007669"/>
    <property type="project" value="UniProtKB-KW"/>
</dbReference>
<evidence type="ECO:0000313" key="5">
    <source>
        <dbReference type="WBParaSite" id="EN70_3499"/>
    </source>
</evidence>
<dbReference type="InterPro" id="IPR017907">
    <property type="entry name" value="Znf_RING_CS"/>
</dbReference>
<evidence type="ECO:0000256" key="1">
    <source>
        <dbReference type="ARBA" id="ARBA00022723"/>
    </source>
</evidence>
<dbReference type="AlphaFoldDB" id="A0A1I7VK97"/>
<dbReference type="SUPFAM" id="SSF57850">
    <property type="entry name" value="RING/U-box"/>
    <property type="match status" value="1"/>
</dbReference>
<evidence type="ECO:0000256" key="2">
    <source>
        <dbReference type="ARBA" id="ARBA00022771"/>
    </source>
</evidence>